<proteinExistence type="inferred from homology"/>
<dbReference type="InterPro" id="IPR029058">
    <property type="entry name" value="AB_hydrolase_fold"/>
</dbReference>
<feature type="compositionally biased region" description="Polar residues" evidence="2">
    <location>
        <begin position="175"/>
        <end position="184"/>
    </location>
</feature>
<dbReference type="SUPFAM" id="SSF53474">
    <property type="entry name" value="alpha/beta-Hydrolases"/>
    <property type="match status" value="1"/>
</dbReference>
<dbReference type="Proteomes" id="UP000008068">
    <property type="component" value="Unassembled WGS sequence"/>
</dbReference>
<dbReference type="InterPro" id="IPR004177">
    <property type="entry name" value="DDHD_dom"/>
</dbReference>
<dbReference type="OrthoDB" id="431378at2759"/>
<feature type="region of interest" description="Disordered" evidence="2">
    <location>
        <begin position="153"/>
        <end position="303"/>
    </location>
</feature>
<dbReference type="GO" id="GO:0046872">
    <property type="term" value="F:metal ion binding"/>
    <property type="evidence" value="ECO:0007669"/>
    <property type="project" value="InterPro"/>
</dbReference>
<evidence type="ECO:0000259" key="3">
    <source>
        <dbReference type="PROSITE" id="PS51043"/>
    </source>
</evidence>
<keyword evidence="5" id="KW-1185">Reference proteome</keyword>
<feature type="compositionally biased region" description="Basic and acidic residues" evidence="2">
    <location>
        <begin position="210"/>
        <end position="226"/>
    </location>
</feature>
<reference evidence="5" key="1">
    <citation type="submission" date="2011-07" db="EMBL/GenBank/DDBJ databases">
        <authorList>
            <consortium name="Caenorhabditis brenneri Sequencing and Analysis Consortium"/>
            <person name="Wilson R.K."/>
        </authorList>
    </citation>
    <scope>NUCLEOTIDE SEQUENCE [LARGE SCALE GENOMIC DNA]</scope>
    <source>
        <strain evidence="5">PB2801</strain>
    </source>
</reference>
<sequence>MPSQPPTKQQKQSAKRKRQKSKENNQAKPPEAFESDFESFTESEDESLNSDTLSDPVGSMEGGSESPSELLTIFRDLIVQYEILERVNRDYKYEEEFEPEVDRRRPLGPRIKCERKEVSDAYIQKLTEELNRIERKNNIDKKHLQNLQEAYRKQEERKLQSPCDEQQKLARVRTDQPSGGNTNDAMKKLEGVVPVGTVSSTVNNQSNNERIPHERAQDANRHRVDPEPEAQAVLGNNQTNRKYDEDDESTLQEDVIMNDYELDSEEKDDENTTETVSNNMEDVPTQRRPEASFYPDIDSENPIENPRLKCSEVRWFYWNSDKKKMVPFKGQDSLKLEIKFRYLNGIELDNHARELYEKYMKDWNLSGSEDAVKDGARKKMIVLNGYYYVNEGNTELVSEYWPNEIIKIERHTHFGKCDELLDENLQKEIRNFLRTKIAKKDIEIEIHSANELKVTEKEKPPKIVTFYSKPAKWEDQYDEVKHVVFVVHGVSHQGDENAVVEAAQRLIKGVNSSMGASSGIIFIPIHWRNQIQEGGHKCDGSCSQEQDNFLINLAFDDVRLYNCMFTGRKIREVVICIMNQRYSQFITNNKGFAGTVGIFGHSLGSVISYDVLTKFEGVTLSEQVTSRIKLDFLEKLKLLFTVGSPLRRFIDRREDLYINLKNRMAISHQTVSKESPVEQFRMVHLSKRFQIFNIYHRSDFVAYRLEPLINENLRYGIDYLVINNFQYWPHTCYSYLDDVYKIVISAFKELEVAADELEEQPGPGQL</sequence>
<feature type="compositionally biased region" description="Acidic residues" evidence="2">
    <location>
        <begin position="260"/>
        <end position="272"/>
    </location>
</feature>
<dbReference type="GO" id="GO:0005737">
    <property type="term" value="C:cytoplasm"/>
    <property type="evidence" value="ECO:0007669"/>
    <property type="project" value="TreeGrafter"/>
</dbReference>
<organism evidence="5">
    <name type="scientific">Caenorhabditis brenneri</name>
    <name type="common">Nematode worm</name>
    <dbReference type="NCBI Taxonomy" id="135651"/>
    <lineage>
        <taxon>Eukaryota</taxon>
        <taxon>Metazoa</taxon>
        <taxon>Ecdysozoa</taxon>
        <taxon>Nematoda</taxon>
        <taxon>Chromadorea</taxon>
        <taxon>Rhabditida</taxon>
        <taxon>Rhabditina</taxon>
        <taxon>Rhabditomorpha</taxon>
        <taxon>Rhabditoidea</taxon>
        <taxon>Rhabditidae</taxon>
        <taxon>Peloderinae</taxon>
        <taxon>Caenorhabditis</taxon>
    </lineage>
</organism>
<dbReference type="eggNOG" id="KOG2308">
    <property type="taxonomic scope" value="Eukaryota"/>
</dbReference>
<evidence type="ECO:0000256" key="2">
    <source>
        <dbReference type="SAM" id="MobiDB-lite"/>
    </source>
</evidence>
<evidence type="ECO:0000313" key="4">
    <source>
        <dbReference type="EMBL" id="EGT36745.1"/>
    </source>
</evidence>
<dbReference type="InterPro" id="IPR058055">
    <property type="entry name" value="PA-PLA1"/>
</dbReference>
<dbReference type="EMBL" id="GL379937">
    <property type="protein sequence ID" value="EGT36745.1"/>
    <property type="molecule type" value="Genomic_DNA"/>
</dbReference>
<feature type="region of interest" description="Disordered" evidence="2">
    <location>
        <begin position="1"/>
        <end position="67"/>
    </location>
</feature>
<protein>
    <recommendedName>
        <fullName evidence="3">DDHD domain-containing protein</fullName>
    </recommendedName>
</protein>
<evidence type="ECO:0000313" key="5">
    <source>
        <dbReference type="Proteomes" id="UP000008068"/>
    </source>
</evidence>
<dbReference type="InParanoid" id="G0NS97"/>
<dbReference type="PANTHER" id="PTHR23509:SF48">
    <property type="entry name" value="INTRACELLULAR PHOSPHOLIPASE A1"/>
    <property type="match status" value="1"/>
</dbReference>
<dbReference type="STRING" id="135651.G0NS97"/>
<feature type="compositionally biased region" description="Low complexity" evidence="2">
    <location>
        <begin position="58"/>
        <end position="67"/>
    </location>
</feature>
<dbReference type="AlphaFoldDB" id="G0NS97"/>
<name>G0NS97_CAEBE</name>
<feature type="compositionally biased region" description="Low complexity" evidence="2">
    <location>
        <begin position="191"/>
        <end position="208"/>
    </location>
</feature>
<dbReference type="Pfam" id="PF02862">
    <property type="entry name" value="DDHD"/>
    <property type="match status" value="1"/>
</dbReference>
<dbReference type="PROSITE" id="PS51043">
    <property type="entry name" value="DDHD"/>
    <property type="match status" value="1"/>
</dbReference>
<evidence type="ECO:0000256" key="1">
    <source>
        <dbReference type="ARBA" id="ARBA00038464"/>
    </source>
</evidence>
<comment type="similarity">
    <text evidence="1">Belongs to the PA-PLA1 family.</text>
</comment>
<dbReference type="PANTHER" id="PTHR23509">
    <property type="entry name" value="PA-PL1 PHOSPHOLIPASE FAMILY"/>
    <property type="match status" value="1"/>
</dbReference>
<feature type="compositionally biased region" description="Acidic residues" evidence="2">
    <location>
        <begin position="33"/>
        <end position="48"/>
    </location>
</feature>
<dbReference type="HOGENOM" id="CLU_364564_0_0_1"/>
<feature type="domain" description="DDHD" evidence="3">
    <location>
        <begin position="632"/>
        <end position="766"/>
    </location>
</feature>
<dbReference type="GO" id="GO:0004620">
    <property type="term" value="F:phospholipase activity"/>
    <property type="evidence" value="ECO:0007669"/>
    <property type="project" value="TreeGrafter"/>
</dbReference>
<accession>G0NS97</accession>
<feature type="compositionally biased region" description="Low complexity" evidence="2">
    <location>
        <begin position="1"/>
        <end position="12"/>
    </location>
</feature>
<gene>
    <name evidence="4" type="ORF">CAEBREN_21156</name>
</gene>
<feature type="compositionally biased region" description="Basic and acidic residues" evidence="2">
    <location>
        <begin position="153"/>
        <end position="174"/>
    </location>
</feature>